<organism evidence="4 5">
    <name type="scientific">Streptomyces flavotricini</name>
    <dbReference type="NCBI Taxonomy" id="66888"/>
    <lineage>
        <taxon>Bacteria</taxon>
        <taxon>Bacillati</taxon>
        <taxon>Actinomycetota</taxon>
        <taxon>Actinomycetes</taxon>
        <taxon>Kitasatosporales</taxon>
        <taxon>Streptomycetaceae</taxon>
        <taxon>Streptomyces</taxon>
    </lineage>
</organism>
<dbReference type="EMBL" id="JAINUL010000001">
    <property type="protein sequence ID" value="MCC0100725.1"/>
    <property type="molecule type" value="Genomic_DNA"/>
</dbReference>
<accession>A0ABS8EI33</accession>
<name>A0ABS8EI33_9ACTN</name>
<sequence>MEPDSALYERDAEMGALTSLVTRTGSGRGGFVAVEGPAGIGKSSLLAQIRTVASSAHCVVAARGNELEHEFSFGIVRQLFEPLLTAADPDQRDQLLSGAAGQAAPVFGPVTGDSTGEHDFAVRHGLLCLTSNLCEQRPTVLIVDDLHWADVASLRFLIHLQSRIDNLSLCVVVALRPDEPIAERHLLDRIITDSACLLLRPRALSADAASTLVRAEFAEATPGAPVEDAFLAACHSATGGNPLLLKETAALLLAESVAPLAVNADQVARVGPRAVARWVSLWLHRLPAQDLALAQAVAVLGEQVPLEQAAVLADLPMDTAMRAAGNLQRIELLRASPLAHETAPVGYRHPVVQTAVYQAMAPQHLWAVHRQAADMLLQSGAEAEKVAAHLLRLPAARDPQLLAVLMRAARDAQGRGSPHAAVTYLQRALGEAPSAPQRLELLHHLGQTLQLTDTDACVRYLREALPLADSVRRRAEIANQLGNGLMLTQRIPEALEVWGEALAQLPHEEQDLTAKLHAAMLSVPLFESAAPEMRQDILREVGRQRLLGPGQTVGGRFLECVIAGHDVVVGDPRGAPRALRVVQDGELLQRAVGLTPLALAWWVLICADRPEALSSLDQAVTQAYTEGSTSSLVAALTYRALARLRRGSLTEAEADAREAIQATETAGISLHHITLGPIMADILMEQGRLDEAEDALDWTLESDDLPLTGLIYHLLLRRARLLRLQAKPGDALDAALAAGEAFVAAGGQNPAVLPWQSEAALCLHLLDRDEEARTLALEEVRLSRDWGAPLARGRALRVAGLVHDGEQGTAFLEQSVHRLRPSPARLEYAKAAADHGAALRRAGQRTQARRLLTEAFDIAQRCGAQPLLQHINTEIKASGARPRSPLAGGIEALTPSERRVADLAAAGRSNREIAQALFVTPKTVEAHLASSYRKLDITSRRQLTDRLSAPT</sequence>
<feature type="domain" description="HTH luxR-type" evidence="3">
    <location>
        <begin position="886"/>
        <end position="951"/>
    </location>
</feature>
<gene>
    <name evidence="4" type="ORF">K7B10_39425</name>
</gene>
<dbReference type="PANTHER" id="PTHR16305:SF35">
    <property type="entry name" value="TRANSCRIPTIONAL ACTIVATOR DOMAIN"/>
    <property type="match status" value="1"/>
</dbReference>
<evidence type="ECO:0000256" key="1">
    <source>
        <dbReference type="ARBA" id="ARBA00022741"/>
    </source>
</evidence>
<dbReference type="SUPFAM" id="SSF46894">
    <property type="entry name" value="C-terminal effector domain of the bipartite response regulators"/>
    <property type="match status" value="1"/>
</dbReference>
<keyword evidence="1" id="KW-0547">Nucleotide-binding</keyword>
<dbReference type="Pfam" id="PF13191">
    <property type="entry name" value="AAA_16"/>
    <property type="match status" value="1"/>
</dbReference>
<dbReference type="InterPro" id="IPR036388">
    <property type="entry name" value="WH-like_DNA-bd_sf"/>
</dbReference>
<dbReference type="InterPro" id="IPR027417">
    <property type="entry name" value="P-loop_NTPase"/>
</dbReference>
<dbReference type="SMART" id="SM00421">
    <property type="entry name" value="HTH_LUXR"/>
    <property type="match status" value="1"/>
</dbReference>
<dbReference type="Gene3D" id="1.10.10.10">
    <property type="entry name" value="Winged helix-like DNA-binding domain superfamily/Winged helix DNA-binding domain"/>
    <property type="match status" value="1"/>
</dbReference>
<dbReference type="Proteomes" id="UP001520654">
    <property type="component" value="Unassembled WGS sequence"/>
</dbReference>
<dbReference type="CDD" id="cd06170">
    <property type="entry name" value="LuxR_C_like"/>
    <property type="match status" value="1"/>
</dbReference>
<dbReference type="SUPFAM" id="SSF48452">
    <property type="entry name" value="TPR-like"/>
    <property type="match status" value="1"/>
</dbReference>
<keyword evidence="2" id="KW-0067">ATP-binding</keyword>
<dbReference type="InterPro" id="IPR000792">
    <property type="entry name" value="Tscrpt_reg_LuxR_C"/>
</dbReference>
<protein>
    <submittedName>
        <fullName evidence="4">AAA family ATPase</fullName>
    </submittedName>
</protein>
<proteinExistence type="predicted"/>
<evidence type="ECO:0000313" key="4">
    <source>
        <dbReference type="EMBL" id="MCC0100725.1"/>
    </source>
</evidence>
<dbReference type="SUPFAM" id="SSF52540">
    <property type="entry name" value="P-loop containing nucleoside triphosphate hydrolases"/>
    <property type="match status" value="1"/>
</dbReference>
<dbReference type="InterPro" id="IPR016032">
    <property type="entry name" value="Sig_transdc_resp-reg_C-effctor"/>
</dbReference>
<comment type="caution">
    <text evidence="4">The sequence shown here is derived from an EMBL/GenBank/DDBJ whole genome shotgun (WGS) entry which is preliminary data.</text>
</comment>
<dbReference type="RefSeq" id="WP_229344632.1">
    <property type="nucleotide sequence ID" value="NZ_JAINUL010000001.1"/>
</dbReference>
<evidence type="ECO:0000259" key="3">
    <source>
        <dbReference type="PROSITE" id="PS50043"/>
    </source>
</evidence>
<reference evidence="4 5" key="1">
    <citation type="submission" date="2021-08" db="EMBL/GenBank/DDBJ databases">
        <title>Genomic Architecture of Streptomyces flavotricini NGL1 and Streptomyces erythrochromogenes HMS4 With Differential Plant Beneficial attributes and laccase production capabilities.</title>
        <authorList>
            <person name="Salwan R."/>
            <person name="Kaur R."/>
            <person name="Sharma V."/>
        </authorList>
    </citation>
    <scope>NUCLEOTIDE SEQUENCE [LARGE SCALE GENOMIC DNA]</scope>
    <source>
        <strain evidence="4 5">NGL1</strain>
    </source>
</reference>
<dbReference type="InterPro" id="IPR041664">
    <property type="entry name" value="AAA_16"/>
</dbReference>
<dbReference type="PANTHER" id="PTHR16305">
    <property type="entry name" value="TESTICULAR SOLUBLE ADENYLYL CYCLASE"/>
    <property type="match status" value="1"/>
</dbReference>
<dbReference type="InterPro" id="IPR011990">
    <property type="entry name" value="TPR-like_helical_dom_sf"/>
</dbReference>
<keyword evidence="5" id="KW-1185">Reference proteome</keyword>
<dbReference type="Gene3D" id="1.25.40.10">
    <property type="entry name" value="Tetratricopeptide repeat domain"/>
    <property type="match status" value="2"/>
</dbReference>
<evidence type="ECO:0000256" key="2">
    <source>
        <dbReference type="ARBA" id="ARBA00022840"/>
    </source>
</evidence>
<dbReference type="PRINTS" id="PR00038">
    <property type="entry name" value="HTHLUXR"/>
</dbReference>
<dbReference type="PROSITE" id="PS00622">
    <property type="entry name" value="HTH_LUXR_1"/>
    <property type="match status" value="1"/>
</dbReference>
<evidence type="ECO:0000313" key="5">
    <source>
        <dbReference type="Proteomes" id="UP001520654"/>
    </source>
</evidence>
<dbReference type="PROSITE" id="PS50043">
    <property type="entry name" value="HTH_LUXR_2"/>
    <property type="match status" value="1"/>
</dbReference>
<dbReference type="Pfam" id="PF00196">
    <property type="entry name" value="GerE"/>
    <property type="match status" value="1"/>
</dbReference>